<comment type="similarity">
    <text evidence="3">Belongs to the peptidase U32 family.</text>
</comment>
<organism evidence="4 5">
    <name type="scientific">Methanocaldococcus lauensis</name>
    <dbReference type="NCBI Taxonomy" id="2546128"/>
    <lineage>
        <taxon>Archaea</taxon>
        <taxon>Methanobacteriati</taxon>
        <taxon>Methanobacteriota</taxon>
        <taxon>Methanomada group</taxon>
        <taxon>Methanococci</taxon>
        <taxon>Methanococcales</taxon>
        <taxon>Methanocaldococcaceae</taxon>
        <taxon>Methanocaldococcus</taxon>
    </lineage>
</organism>
<dbReference type="InterPro" id="IPR009000">
    <property type="entry name" value="Transl_B-barrel_sf"/>
</dbReference>
<evidence type="ECO:0000313" key="4">
    <source>
        <dbReference type="EMBL" id="CAB3288964.1"/>
    </source>
</evidence>
<dbReference type="PANTHER" id="PTHR30217:SF6">
    <property type="entry name" value="TRNA HYDROXYLATION PROTEIN P"/>
    <property type="match status" value="1"/>
</dbReference>
<keyword evidence="2" id="KW-0378">Hydrolase</keyword>
<protein>
    <submittedName>
        <fullName evidence="4">Peptidase U32</fullName>
    </submittedName>
</protein>
<dbReference type="AlphaFoldDB" id="A0A8D6PSA0"/>
<dbReference type="EMBL" id="LR792632">
    <property type="protein sequence ID" value="CAB3288964.1"/>
    <property type="molecule type" value="Genomic_DNA"/>
</dbReference>
<dbReference type="Proteomes" id="UP000679213">
    <property type="component" value="Chromosome I"/>
</dbReference>
<sequence>MSIILTKTFKVIIMVELLSPANDIICLKTAIDYGADAVYCGLKELNMRANAKNFTREELIEGVKYAHDNNKKVYLCTNTVVYEKDLKKVMEILDFANSAEVDAVIVSDIGTMQLAKEYGLRVHASVQCNITNSLTSKFYSKFAKRVILSRELTLNQIREIRKNLKKDNVDLELEGFVHGALCVAISGRCFLSAYLFNRHANCGDCLQPCRRRWKLINEHFDGTYEVVCEGKYLLSPKDLCMIEHIPELLEVFDSFKIEGRAKNADYVMRTTKIYREAIDSVFDGTYYEKLHYFKKELQKVYNRGYDTGFYFRDVNKNHDFQYNIEGNASKYRKIEIGRVVNFYKKVSVAEIELWDDLKIGDTILIVGKTTGCVEETVKSMQINHKDVKVAKKGDRVGVKLNHLVREGDRVYILKEISN</sequence>
<evidence type="ECO:0000256" key="2">
    <source>
        <dbReference type="ARBA" id="ARBA00022801"/>
    </source>
</evidence>
<accession>A0A8D6PSA0</accession>
<reference evidence="4 5" key="1">
    <citation type="submission" date="2020-04" db="EMBL/GenBank/DDBJ databases">
        <authorList>
            <consortium name="Genoscope - CEA"/>
            <person name="William W."/>
        </authorList>
    </citation>
    <scope>NUCLEOTIDE SEQUENCE [LARGE SCALE GENOMIC DNA]</scope>
    <source>
        <strain evidence="4 5">SG7</strain>
    </source>
</reference>
<dbReference type="GO" id="GO:0006508">
    <property type="term" value="P:proteolysis"/>
    <property type="evidence" value="ECO:0007669"/>
    <property type="project" value="UniProtKB-KW"/>
</dbReference>
<keyword evidence="5" id="KW-1185">Reference proteome</keyword>
<evidence type="ECO:0000256" key="3">
    <source>
        <dbReference type="ARBA" id="ARBA00038374"/>
    </source>
</evidence>
<name>A0A8D6PSA0_9EURY</name>
<proteinExistence type="inferred from homology"/>
<gene>
    <name evidence="4" type="ORF">MLAUSG7_0987</name>
</gene>
<dbReference type="InterPro" id="IPR051454">
    <property type="entry name" value="RNA/ubiquinone_mod_enzymes"/>
</dbReference>
<dbReference type="Gene3D" id="2.40.30.10">
    <property type="entry name" value="Translation factors"/>
    <property type="match status" value="1"/>
</dbReference>
<dbReference type="PANTHER" id="PTHR30217">
    <property type="entry name" value="PEPTIDASE U32 FAMILY"/>
    <property type="match status" value="1"/>
</dbReference>
<dbReference type="GO" id="GO:0008233">
    <property type="term" value="F:peptidase activity"/>
    <property type="evidence" value="ECO:0007669"/>
    <property type="project" value="UniProtKB-KW"/>
</dbReference>
<dbReference type="Pfam" id="PF01136">
    <property type="entry name" value="Peptidase_U32"/>
    <property type="match status" value="1"/>
</dbReference>
<dbReference type="SUPFAM" id="SSF50447">
    <property type="entry name" value="Translation proteins"/>
    <property type="match status" value="1"/>
</dbReference>
<dbReference type="KEGG" id="mesg:MLAUSG7_0987"/>
<dbReference type="PROSITE" id="PS01276">
    <property type="entry name" value="PEPTIDASE_U32"/>
    <property type="match status" value="1"/>
</dbReference>
<evidence type="ECO:0000256" key="1">
    <source>
        <dbReference type="ARBA" id="ARBA00022670"/>
    </source>
</evidence>
<keyword evidence="1" id="KW-0645">Protease</keyword>
<evidence type="ECO:0000313" key="5">
    <source>
        <dbReference type="Proteomes" id="UP000679213"/>
    </source>
</evidence>
<dbReference type="InterPro" id="IPR001539">
    <property type="entry name" value="Peptidase_U32"/>
</dbReference>